<sequence>MQIKLKHFPQRRTFFKLRNLEVGVQYFLQVEAQSLCGKKRLIGSKAGKVLNVTDLSSSNFTKPLPEKFLREKTHLNVWVSKVSNNTAGSLTAKVSWTSRPNVKYVVAWRENETTDGMLDNYVVQTASNIELSALHYKKTYTVKITEKAKGKKGARRTGKIVFVADPQCNKVKRNEC</sequence>
<reference evidence="1 2" key="1">
    <citation type="submission" date="2023-09" db="EMBL/GenBank/DDBJ databases">
        <title>Nesidiocoris tenuis whole genome shotgun sequence.</title>
        <authorList>
            <person name="Shibata T."/>
            <person name="Shimoda M."/>
            <person name="Kobayashi T."/>
            <person name="Uehara T."/>
        </authorList>
    </citation>
    <scope>NUCLEOTIDE SEQUENCE [LARGE SCALE GENOMIC DNA]</scope>
    <source>
        <strain evidence="1 2">Japan</strain>
    </source>
</reference>
<dbReference type="InterPro" id="IPR003961">
    <property type="entry name" value="FN3_dom"/>
</dbReference>
<dbReference type="Proteomes" id="UP001307889">
    <property type="component" value="Chromosome 3"/>
</dbReference>
<dbReference type="EMBL" id="AP028911">
    <property type="protein sequence ID" value="BES91888.1"/>
    <property type="molecule type" value="Genomic_DNA"/>
</dbReference>
<organism evidence="1 2">
    <name type="scientific">Nesidiocoris tenuis</name>
    <dbReference type="NCBI Taxonomy" id="355587"/>
    <lineage>
        <taxon>Eukaryota</taxon>
        <taxon>Metazoa</taxon>
        <taxon>Ecdysozoa</taxon>
        <taxon>Arthropoda</taxon>
        <taxon>Hexapoda</taxon>
        <taxon>Insecta</taxon>
        <taxon>Pterygota</taxon>
        <taxon>Neoptera</taxon>
        <taxon>Paraneoptera</taxon>
        <taxon>Hemiptera</taxon>
        <taxon>Heteroptera</taxon>
        <taxon>Panheteroptera</taxon>
        <taxon>Cimicomorpha</taxon>
        <taxon>Miridae</taxon>
        <taxon>Dicyphina</taxon>
        <taxon>Nesidiocoris</taxon>
    </lineage>
</organism>
<evidence type="ECO:0000313" key="2">
    <source>
        <dbReference type="Proteomes" id="UP001307889"/>
    </source>
</evidence>
<name>A0ABN7AHZ4_9HEMI</name>
<accession>A0ABN7AHZ4</accession>
<evidence type="ECO:0000313" key="1">
    <source>
        <dbReference type="EMBL" id="BES91888.1"/>
    </source>
</evidence>
<dbReference type="CDD" id="cd00063">
    <property type="entry name" value="FN3"/>
    <property type="match status" value="1"/>
</dbReference>
<gene>
    <name evidence="1" type="ORF">NTJ_04696</name>
</gene>
<keyword evidence="2" id="KW-1185">Reference proteome</keyword>
<proteinExistence type="predicted"/>
<protein>
    <submittedName>
        <fullName evidence="1">WAP-type (Whey Acidic Protein) 'four-disulfide core</fullName>
    </submittedName>
</protein>